<feature type="domain" description="Topo IA-type catalytic" evidence="3">
    <location>
        <begin position="1"/>
        <end position="71"/>
    </location>
</feature>
<comment type="similarity">
    <text evidence="2">Belongs to the type IA topoisomerase family.</text>
</comment>
<dbReference type="InterPro" id="IPR000380">
    <property type="entry name" value="Topo_IA"/>
</dbReference>
<keyword evidence="1 2" id="KW-0413">Isomerase</keyword>
<dbReference type="GO" id="GO:0006310">
    <property type="term" value="P:DNA recombination"/>
    <property type="evidence" value="ECO:0007669"/>
    <property type="project" value="TreeGrafter"/>
</dbReference>
<accession>A0A1Y3AS53</accession>
<dbReference type="GO" id="GO:0003677">
    <property type="term" value="F:DNA binding"/>
    <property type="evidence" value="ECO:0007669"/>
    <property type="project" value="UniProtKB-KW"/>
</dbReference>
<dbReference type="Gene3D" id="1.10.460.10">
    <property type="entry name" value="Topoisomerase I, domain 2"/>
    <property type="match status" value="1"/>
</dbReference>
<evidence type="ECO:0000256" key="1">
    <source>
        <dbReference type="ARBA" id="ARBA00023235"/>
    </source>
</evidence>
<feature type="non-terminal residue" evidence="4">
    <location>
        <position position="71"/>
    </location>
</feature>
<dbReference type="PANTHER" id="PTHR11390:SF20">
    <property type="entry name" value="DNA TOPOISOMERASE 3-BETA-1"/>
    <property type="match status" value="1"/>
</dbReference>
<dbReference type="GO" id="GO:0003917">
    <property type="term" value="F:DNA topoisomerase type I (single strand cut, ATP-independent) activity"/>
    <property type="evidence" value="ECO:0007669"/>
    <property type="project" value="UniProtKB-EC"/>
</dbReference>
<evidence type="ECO:0000313" key="5">
    <source>
        <dbReference type="Proteomes" id="UP000194236"/>
    </source>
</evidence>
<dbReference type="GO" id="GO:0006281">
    <property type="term" value="P:DNA repair"/>
    <property type="evidence" value="ECO:0007669"/>
    <property type="project" value="TreeGrafter"/>
</dbReference>
<gene>
    <name evidence="4" type="ORF">BLA29_014922</name>
</gene>
<reference evidence="4 5" key="1">
    <citation type="submission" date="2017-03" db="EMBL/GenBank/DDBJ databases">
        <title>Genome Survey of Euroglyphus maynei.</title>
        <authorList>
            <person name="Arlian L.G."/>
            <person name="Morgan M.S."/>
            <person name="Rider S.D."/>
        </authorList>
    </citation>
    <scope>NUCLEOTIDE SEQUENCE [LARGE SCALE GENOMIC DNA]</scope>
    <source>
        <strain evidence="4">Arlian Lab</strain>
        <tissue evidence="4">Whole body</tissue>
    </source>
</reference>
<dbReference type="GO" id="GO:0006265">
    <property type="term" value="P:DNA topological change"/>
    <property type="evidence" value="ECO:0007669"/>
    <property type="project" value="InterPro"/>
</dbReference>
<dbReference type="Pfam" id="PF01131">
    <property type="entry name" value="Topoisom_bac"/>
    <property type="match status" value="1"/>
</dbReference>
<dbReference type="InterPro" id="IPR013824">
    <property type="entry name" value="Topo_IA_cen_sub1"/>
</dbReference>
<protein>
    <recommendedName>
        <fullName evidence="2">DNA topoisomerase</fullName>
        <ecNumber evidence="2">5.6.2.1</ecNumber>
    </recommendedName>
</protein>
<dbReference type="EMBL" id="MUJZ01061726">
    <property type="protein sequence ID" value="OTF71292.1"/>
    <property type="molecule type" value="Genomic_DNA"/>
</dbReference>
<dbReference type="InterPro" id="IPR023405">
    <property type="entry name" value="Topo_IA_core_domain"/>
</dbReference>
<organism evidence="4 5">
    <name type="scientific">Euroglyphus maynei</name>
    <name type="common">Mayne's house dust mite</name>
    <dbReference type="NCBI Taxonomy" id="6958"/>
    <lineage>
        <taxon>Eukaryota</taxon>
        <taxon>Metazoa</taxon>
        <taxon>Ecdysozoa</taxon>
        <taxon>Arthropoda</taxon>
        <taxon>Chelicerata</taxon>
        <taxon>Arachnida</taxon>
        <taxon>Acari</taxon>
        <taxon>Acariformes</taxon>
        <taxon>Sarcoptiformes</taxon>
        <taxon>Astigmata</taxon>
        <taxon>Psoroptidia</taxon>
        <taxon>Analgoidea</taxon>
        <taxon>Pyroglyphidae</taxon>
        <taxon>Pyroglyphinae</taxon>
        <taxon>Euroglyphus</taxon>
    </lineage>
</organism>
<name>A0A1Y3AS53_EURMA</name>
<proteinExistence type="inferred from homology"/>
<keyword evidence="5" id="KW-1185">Reference proteome</keyword>
<dbReference type="EC" id="5.6.2.1" evidence="2"/>
<sequence length="71" mass="8042">MEKHGIGTDASIPTHINNICQRNYVKISNGRQLIPTKLGILLVHGYRRIDNDLVSSNIRSDMEKELNQIAK</sequence>
<dbReference type="SUPFAM" id="SSF56712">
    <property type="entry name" value="Prokaryotic type I DNA topoisomerase"/>
    <property type="match status" value="1"/>
</dbReference>
<comment type="function">
    <text evidence="2">Introduces a single-strand break via transesterification at a target site in duplex DNA. Releases the supercoiling and torsional tension of DNA introduced during the DNA replication and transcription by transiently cleaving and rejoining one strand of the DNA duplex. The scissile phosphodiester is attacked by the catalytic tyrosine of the enzyme, resulting in the formation of a DNA-(5'-phosphotyrosyl)-enzyme intermediate and the expulsion of a 3'-OH DNA strand.</text>
</comment>
<keyword evidence="2" id="KW-0799">Topoisomerase</keyword>
<evidence type="ECO:0000256" key="2">
    <source>
        <dbReference type="RuleBase" id="RU362092"/>
    </source>
</evidence>
<comment type="catalytic activity">
    <reaction evidence="2">
        <text>ATP-independent breakage of single-stranded DNA, followed by passage and rejoining.</text>
        <dbReference type="EC" id="5.6.2.1"/>
    </reaction>
</comment>
<dbReference type="InterPro" id="IPR013497">
    <property type="entry name" value="Topo_IA_cen"/>
</dbReference>
<dbReference type="PANTHER" id="PTHR11390">
    <property type="entry name" value="PROKARYOTIC DNA TOPOISOMERASE"/>
    <property type="match status" value="1"/>
</dbReference>
<comment type="caution">
    <text evidence="4">The sequence shown here is derived from an EMBL/GenBank/DDBJ whole genome shotgun (WGS) entry which is preliminary data.</text>
</comment>
<dbReference type="AlphaFoldDB" id="A0A1Y3AS53"/>
<dbReference type="PROSITE" id="PS52039">
    <property type="entry name" value="TOPO_IA_2"/>
    <property type="match status" value="1"/>
</dbReference>
<dbReference type="GO" id="GO:0005634">
    <property type="term" value="C:nucleus"/>
    <property type="evidence" value="ECO:0007669"/>
    <property type="project" value="TreeGrafter"/>
</dbReference>
<dbReference type="OrthoDB" id="430051at2759"/>
<keyword evidence="2" id="KW-0238">DNA-binding</keyword>
<dbReference type="Proteomes" id="UP000194236">
    <property type="component" value="Unassembled WGS sequence"/>
</dbReference>
<evidence type="ECO:0000313" key="4">
    <source>
        <dbReference type="EMBL" id="OTF71292.1"/>
    </source>
</evidence>
<evidence type="ECO:0000259" key="3">
    <source>
        <dbReference type="PROSITE" id="PS52039"/>
    </source>
</evidence>